<evidence type="ECO:0000313" key="4">
    <source>
        <dbReference type="Proteomes" id="UP001500782"/>
    </source>
</evidence>
<evidence type="ECO:0000256" key="1">
    <source>
        <dbReference type="SAM" id="Coils"/>
    </source>
</evidence>
<dbReference type="EMBL" id="BAAADJ010000063">
    <property type="protein sequence ID" value="GAA0344313.1"/>
    <property type="molecule type" value="Genomic_DNA"/>
</dbReference>
<gene>
    <name evidence="3" type="ORF">GCM10008967_38400</name>
</gene>
<proteinExistence type="predicted"/>
<organism evidence="3 4">
    <name type="scientific">Bacillus carboniphilus</name>
    <dbReference type="NCBI Taxonomy" id="86663"/>
    <lineage>
        <taxon>Bacteria</taxon>
        <taxon>Bacillati</taxon>
        <taxon>Bacillota</taxon>
        <taxon>Bacilli</taxon>
        <taxon>Bacillales</taxon>
        <taxon>Bacillaceae</taxon>
        <taxon>Bacillus</taxon>
    </lineage>
</organism>
<keyword evidence="4" id="KW-1185">Reference proteome</keyword>
<evidence type="ECO:0008006" key="5">
    <source>
        <dbReference type="Google" id="ProtNLM"/>
    </source>
</evidence>
<feature type="chain" id="PRO_5047440386" description="Lipoprotein" evidence="2">
    <location>
        <begin position="20"/>
        <end position="138"/>
    </location>
</feature>
<feature type="coiled-coil region" evidence="1">
    <location>
        <begin position="27"/>
        <end position="54"/>
    </location>
</feature>
<keyword evidence="2" id="KW-0732">Signal</keyword>
<sequence length="138" mass="15677">MKKVYVLLSFICLVIILNACDPEKSGIKNNSVNLSKSEKELVNIEKEKENLELVFQTSAKLTPIEIGKHTKLFEPDEFKQFVPVGSKIGQVGTTFDGINDIFIDYFIGNERLIVTYFEDGTIHKTYLNRETGLLFIAK</sequence>
<evidence type="ECO:0000313" key="3">
    <source>
        <dbReference type="EMBL" id="GAA0344313.1"/>
    </source>
</evidence>
<reference evidence="4" key="1">
    <citation type="journal article" date="2019" name="Int. J. Syst. Evol. Microbiol.">
        <title>The Global Catalogue of Microorganisms (GCM) 10K type strain sequencing project: providing services to taxonomists for standard genome sequencing and annotation.</title>
        <authorList>
            <consortium name="The Broad Institute Genomics Platform"/>
            <consortium name="The Broad Institute Genome Sequencing Center for Infectious Disease"/>
            <person name="Wu L."/>
            <person name="Ma J."/>
        </authorList>
    </citation>
    <scope>NUCLEOTIDE SEQUENCE [LARGE SCALE GENOMIC DNA]</scope>
    <source>
        <strain evidence="4">JCM 9731</strain>
    </source>
</reference>
<dbReference type="RefSeq" id="WP_343802859.1">
    <property type="nucleotide sequence ID" value="NZ_BAAADJ010000063.1"/>
</dbReference>
<dbReference type="Proteomes" id="UP001500782">
    <property type="component" value="Unassembled WGS sequence"/>
</dbReference>
<evidence type="ECO:0000256" key="2">
    <source>
        <dbReference type="SAM" id="SignalP"/>
    </source>
</evidence>
<accession>A0ABP3GGH4</accession>
<feature type="signal peptide" evidence="2">
    <location>
        <begin position="1"/>
        <end position="19"/>
    </location>
</feature>
<protein>
    <recommendedName>
        <fullName evidence="5">Lipoprotein</fullName>
    </recommendedName>
</protein>
<comment type="caution">
    <text evidence="3">The sequence shown here is derived from an EMBL/GenBank/DDBJ whole genome shotgun (WGS) entry which is preliminary data.</text>
</comment>
<name>A0ABP3GGH4_9BACI</name>
<keyword evidence="1" id="KW-0175">Coiled coil</keyword>